<keyword evidence="1" id="KW-0805">Transcription regulation</keyword>
<dbReference type="InterPro" id="IPR005561">
    <property type="entry name" value="ANTAR"/>
</dbReference>
<gene>
    <name evidence="5" type="ORF">BJ983_005791</name>
</gene>
<dbReference type="SUPFAM" id="SSF52172">
    <property type="entry name" value="CheY-like"/>
    <property type="match status" value="1"/>
</dbReference>
<dbReference type="PROSITE" id="PS50921">
    <property type="entry name" value="ANTAR"/>
    <property type="match status" value="1"/>
</dbReference>
<proteinExistence type="predicted"/>
<keyword evidence="2" id="KW-0804">Transcription</keyword>
<keyword evidence="6" id="KW-1185">Reference proteome</keyword>
<evidence type="ECO:0000313" key="6">
    <source>
        <dbReference type="Proteomes" id="UP000535890"/>
    </source>
</evidence>
<dbReference type="Proteomes" id="UP000535890">
    <property type="component" value="Unassembled WGS sequence"/>
</dbReference>
<feature type="compositionally biased region" description="Basic and acidic residues" evidence="3">
    <location>
        <begin position="78"/>
        <end position="95"/>
    </location>
</feature>
<dbReference type="InterPro" id="IPR036388">
    <property type="entry name" value="WH-like_DNA-bd_sf"/>
</dbReference>
<dbReference type="EMBL" id="JACCBN010000001">
    <property type="protein sequence ID" value="NYD39689.1"/>
    <property type="molecule type" value="Genomic_DNA"/>
</dbReference>
<feature type="domain" description="ANTAR" evidence="4">
    <location>
        <begin position="264"/>
        <end position="325"/>
    </location>
</feature>
<evidence type="ECO:0000256" key="2">
    <source>
        <dbReference type="ARBA" id="ARBA00023163"/>
    </source>
</evidence>
<dbReference type="SUPFAM" id="SSF55781">
    <property type="entry name" value="GAF domain-like"/>
    <property type="match status" value="1"/>
</dbReference>
<evidence type="ECO:0000259" key="4">
    <source>
        <dbReference type="PROSITE" id="PS50921"/>
    </source>
</evidence>
<name>A0A7Y9E214_9PSEU</name>
<reference evidence="5 6" key="1">
    <citation type="submission" date="2020-07" db="EMBL/GenBank/DDBJ databases">
        <title>Sequencing the genomes of 1000 actinobacteria strains.</title>
        <authorList>
            <person name="Klenk H.-P."/>
        </authorList>
    </citation>
    <scope>NUCLEOTIDE SEQUENCE [LARGE SCALE GENOMIC DNA]</scope>
    <source>
        <strain evidence="5 6">DSM 45772</strain>
    </source>
</reference>
<evidence type="ECO:0000313" key="5">
    <source>
        <dbReference type="EMBL" id="NYD39689.1"/>
    </source>
</evidence>
<evidence type="ECO:0000256" key="1">
    <source>
        <dbReference type="ARBA" id="ARBA00023015"/>
    </source>
</evidence>
<dbReference type="GO" id="GO:0003723">
    <property type="term" value="F:RNA binding"/>
    <property type="evidence" value="ECO:0007669"/>
    <property type="project" value="InterPro"/>
</dbReference>
<dbReference type="Gene3D" id="1.10.10.10">
    <property type="entry name" value="Winged helix-like DNA-binding domain superfamily/Winged helix DNA-binding domain"/>
    <property type="match status" value="1"/>
</dbReference>
<feature type="region of interest" description="Disordered" evidence="3">
    <location>
        <begin position="78"/>
        <end position="99"/>
    </location>
</feature>
<comment type="caution">
    <text evidence="5">The sequence shown here is derived from an EMBL/GenBank/DDBJ whole genome shotgun (WGS) entry which is preliminary data.</text>
</comment>
<evidence type="ECO:0000256" key="3">
    <source>
        <dbReference type="SAM" id="MobiDB-lite"/>
    </source>
</evidence>
<accession>A0A7Y9E214</accession>
<dbReference type="InterPro" id="IPR029016">
    <property type="entry name" value="GAF-like_dom_sf"/>
</dbReference>
<dbReference type="RefSeq" id="WP_179796974.1">
    <property type="nucleotide sequence ID" value="NZ_BAABHP010000032.1"/>
</dbReference>
<organism evidence="5 6">
    <name type="scientific">Actinomycetospora corticicola</name>
    <dbReference type="NCBI Taxonomy" id="663602"/>
    <lineage>
        <taxon>Bacteria</taxon>
        <taxon>Bacillati</taxon>
        <taxon>Actinomycetota</taxon>
        <taxon>Actinomycetes</taxon>
        <taxon>Pseudonocardiales</taxon>
        <taxon>Pseudonocardiaceae</taxon>
        <taxon>Actinomycetospora</taxon>
    </lineage>
</organism>
<sequence length="334" mass="35951">MRTTVPDEPQATLAEVIDLLDRVGARLDALTGTPPDGAAVLAETGAMHRTRASHAQQRTQEMREGLEEVRRRAEAVAADMRDRRDRRDRRTRDDEAPGPVATWWDAVTAAADRLLDARLEDPDDVRHRLLEAAGSAVPAAAGAGLVWCGDGGVFEALHRDDPVLDALAEHVRRSRGGPATAALAEGVVHVPDLRHDRRWPGLAADAERVGAVSLLAVRLTVAGQDRGRDRGPHVAAVFHAPRPHAFGVTAVTAGRLFARQAAILLLGSRRAAGLLRALDSRDVIGQAKGVLVARDGISPDEAFARLTEASQSTNVKLRDVAAWLVDQTWRPTTE</sequence>
<dbReference type="Gene3D" id="3.30.450.40">
    <property type="match status" value="1"/>
</dbReference>
<protein>
    <recommendedName>
        <fullName evidence="4">ANTAR domain-containing protein</fullName>
    </recommendedName>
</protein>
<dbReference type="AlphaFoldDB" id="A0A7Y9E214"/>
<dbReference type="InterPro" id="IPR011006">
    <property type="entry name" value="CheY-like_superfamily"/>
</dbReference>
<dbReference type="Pfam" id="PF03861">
    <property type="entry name" value="ANTAR"/>
    <property type="match status" value="1"/>
</dbReference>
<dbReference type="SMART" id="SM01012">
    <property type="entry name" value="ANTAR"/>
    <property type="match status" value="1"/>
</dbReference>